<protein>
    <submittedName>
        <fullName evidence="2">Uncharacterized protein</fullName>
    </submittedName>
</protein>
<feature type="region of interest" description="Disordered" evidence="1">
    <location>
        <begin position="1"/>
        <end position="31"/>
    </location>
</feature>
<feature type="region of interest" description="Disordered" evidence="1">
    <location>
        <begin position="203"/>
        <end position="262"/>
    </location>
</feature>
<keyword evidence="3" id="KW-1185">Reference proteome</keyword>
<name>A0A4P9VT75_9FUNG</name>
<sequence>MRKTDLSTDSEPQRSATATFATPPTANPLARDSASVRQLIAAAISSLPPALQKASQSVASSASDADSPAVAATADSPAVLADSVPEPSAPSVQLPLSFVAKILRFGLEKLSLVPSDQRTFEMEEAIAAQVSLERRGRAWFYSGSSRLLFFARSCAYRSQELAVDVLLSSIEPASASPPQDAPATLATSFPVPAASDCTSLLVESAADSPPPPPTPDMGCEDELPSVATDDAKADIVEESLAHTDTEVVMQESAEVGDLALKR</sequence>
<dbReference type="Proteomes" id="UP000269721">
    <property type="component" value="Unassembled WGS sequence"/>
</dbReference>
<evidence type="ECO:0000313" key="2">
    <source>
        <dbReference type="EMBL" id="RKO82699.1"/>
    </source>
</evidence>
<evidence type="ECO:0000256" key="1">
    <source>
        <dbReference type="SAM" id="MobiDB-lite"/>
    </source>
</evidence>
<feature type="compositionally biased region" description="Basic and acidic residues" evidence="1">
    <location>
        <begin position="229"/>
        <end position="245"/>
    </location>
</feature>
<evidence type="ECO:0000313" key="3">
    <source>
        <dbReference type="Proteomes" id="UP000269721"/>
    </source>
</evidence>
<dbReference type="AlphaFoldDB" id="A0A4P9VT75"/>
<organism evidence="2 3">
    <name type="scientific">Blyttiomyces helicus</name>
    <dbReference type="NCBI Taxonomy" id="388810"/>
    <lineage>
        <taxon>Eukaryota</taxon>
        <taxon>Fungi</taxon>
        <taxon>Fungi incertae sedis</taxon>
        <taxon>Chytridiomycota</taxon>
        <taxon>Chytridiomycota incertae sedis</taxon>
        <taxon>Chytridiomycetes</taxon>
        <taxon>Chytridiomycetes incertae sedis</taxon>
        <taxon>Blyttiomyces</taxon>
    </lineage>
</organism>
<dbReference type="EMBL" id="ML002200">
    <property type="protein sequence ID" value="RKO82699.1"/>
    <property type="molecule type" value="Genomic_DNA"/>
</dbReference>
<reference evidence="3" key="1">
    <citation type="journal article" date="2018" name="Nat. Microbiol.">
        <title>Leveraging single-cell genomics to expand the fungal tree of life.</title>
        <authorList>
            <person name="Ahrendt S.R."/>
            <person name="Quandt C.A."/>
            <person name="Ciobanu D."/>
            <person name="Clum A."/>
            <person name="Salamov A."/>
            <person name="Andreopoulos B."/>
            <person name="Cheng J.F."/>
            <person name="Woyke T."/>
            <person name="Pelin A."/>
            <person name="Henrissat B."/>
            <person name="Reynolds N.K."/>
            <person name="Benny G.L."/>
            <person name="Smith M.E."/>
            <person name="James T.Y."/>
            <person name="Grigoriev I.V."/>
        </authorList>
    </citation>
    <scope>NUCLEOTIDE SEQUENCE [LARGE SCALE GENOMIC DNA]</scope>
</reference>
<accession>A0A4P9VT75</accession>
<proteinExistence type="predicted"/>
<gene>
    <name evidence="2" type="ORF">BDK51DRAFT_50689</name>
</gene>